<feature type="compositionally biased region" description="Basic residues" evidence="1">
    <location>
        <begin position="1"/>
        <end position="29"/>
    </location>
</feature>
<dbReference type="AlphaFoldDB" id="A0A1L9VZH3"/>
<keyword evidence="3" id="KW-1185">Reference proteome</keyword>
<dbReference type="Proteomes" id="UP000184300">
    <property type="component" value="Unassembled WGS sequence"/>
</dbReference>
<evidence type="ECO:0000313" key="3">
    <source>
        <dbReference type="Proteomes" id="UP000184300"/>
    </source>
</evidence>
<sequence length="55" mass="6404">MPKPLRKHPMPPRHTPKYLRLPTKHRNRRSPPTSSYASLRVTQPAELAHTPPWTS</sequence>
<feature type="compositionally biased region" description="Polar residues" evidence="1">
    <location>
        <begin position="30"/>
        <end position="41"/>
    </location>
</feature>
<evidence type="ECO:0000313" key="2">
    <source>
        <dbReference type="EMBL" id="OJJ89324.1"/>
    </source>
</evidence>
<organism evidence="2 3">
    <name type="scientific">Aspergillus glaucus CBS 516.65</name>
    <dbReference type="NCBI Taxonomy" id="1160497"/>
    <lineage>
        <taxon>Eukaryota</taxon>
        <taxon>Fungi</taxon>
        <taxon>Dikarya</taxon>
        <taxon>Ascomycota</taxon>
        <taxon>Pezizomycotina</taxon>
        <taxon>Eurotiomycetes</taxon>
        <taxon>Eurotiomycetidae</taxon>
        <taxon>Eurotiales</taxon>
        <taxon>Aspergillaceae</taxon>
        <taxon>Aspergillus</taxon>
        <taxon>Aspergillus subgen. Aspergillus</taxon>
    </lineage>
</organism>
<reference evidence="3" key="1">
    <citation type="journal article" date="2017" name="Genome Biol.">
        <title>Comparative genomics reveals high biological diversity and specific adaptations in the industrially and medically important fungal genus Aspergillus.</title>
        <authorList>
            <person name="de Vries R.P."/>
            <person name="Riley R."/>
            <person name="Wiebenga A."/>
            <person name="Aguilar-Osorio G."/>
            <person name="Amillis S."/>
            <person name="Uchima C.A."/>
            <person name="Anderluh G."/>
            <person name="Asadollahi M."/>
            <person name="Askin M."/>
            <person name="Barry K."/>
            <person name="Battaglia E."/>
            <person name="Bayram O."/>
            <person name="Benocci T."/>
            <person name="Braus-Stromeyer S.A."/>
            <person name="Caldana C."/>
            <person name="Canovas D."/>
            <person name="Cerqueira G.C."/>
            <person name="Chen F."/>
            <person name="Chen W."/>
            <person name="Choi C."/>
            <person name="Clum A."/>
            <person name="Dos Santos R.A."/>
            <person name="Damasio A.R."/>
            <person name="Diallinas G."/>
            <person name="Emri T."/>
            <person name="Fekete E."/>
            <person name="Flipphi M."/>
            <person name="Freyberg S."/>
            <person name="Gallo A."/>
            <person name="Gournas C."/>
            <person name="Habgood R."/>
            <person name="Hainaut M."/>
            <person name="Harispe M.L."/>
            <person name="Henrissat B."/>
            <person name="Hilden K.S."/>
            <person name="Hope R."/>
            <person name="Hossain A."/>
            <person name="Karabika E."/>
            <person name="Karaffa L."/>
            <person name="Karanyi Z."/>
            <person name="Krasevec N."/>
            <person name="Kuo A."/>
            <person name="Kusch H."/>
            <person name="LaButti K."/>
            <person name="Lagendijk E.L."/>
            <person name="Lapidus A."/>
            <person name="Levasseur A."/>
            <person name="Lindquist E."/>
            <person name="Lipzen A."/>
            <person name="Logrieco A.F."/>
            <person name="MacCabe A."/>
            <person name="Maekelae M.R."/>
            <person name="Malavazi I."/>
            <person name="Melin P."/>
            <person name="Meyer V."/>
            <person name="Mielnichuk N."/>
            <person name="Miskei M."/>
            <person name="Molnar A.P."/>
            <person name="Mule G."/>
            <person name="Ngan C.Y."/>
            <person name="Orejas M."/>
            <person name="Orosz E."/>
            <person name="Ouedraogo J.P."/>
            <person name="Overkamp K.M."/>
            <person name="Park H.-S."/>
            <person name="Perrone G."/>
            <person name="Piumi F."/>
            <person name="Punt P.J."/>
            <person name="Ram A.F."/>
            <person name="Ramon A."/>
            <person name="Rauscher S."/>
            <person name="Record E."/>
            <person name="Riano-Pachon D.M."/>
            <person name="Robert V."/>
            <person name="Roehrig J."/>
            <person name="Ruller R."/>
            <person name="Salamov A."/>
            <person name="Salih N.S."/>
            <person name="Samson R.A."/>
            <person name="Sandor E."/>
            <person name="Sanguinetti M."/>
            <person name="Schuetze T."/>
            <person name="Sepcic K."/>
            <person name="Shelest E."/>
            <person name="Sherlock G."/>
            <person name="Sophianopoulou V."/>
            <person name="Squina F.M."/>
            <person name="Sun H."/>
            <person name="Susca A."/>
            <person name="Todd R.B."/>
            <person name="Tsang A."/>
            <person name="Unkles S.E."/>
            <person name="van de Wiele N."/>
            <person name="van Rossen-Uffink D."/>
            <person name="Oliveira J.V."/>
            <person name="Vesth T.C."/>
            <person name="Visser J."/>
            <person name="Yu J.-H."/>
            <person name="Zhou M."/>
            <person name="Andersen M.R."/>
            <person name="Archer D.B."/>
            <person name="Baker S.E."/>
            <person name="Benoit I."/>
            <person name="Brakhage A.A."/>
            <person name="Braus G.H."/>
            <person name="Fischer R."/>
            <person name="Frisvad J.C."/>
            <person name="Goldman G.H."/>
            <person name="Houbraken J."/>
            <person name="Oakley B."/>
            <person name="Pocsi I."/>
            <person name="Scazzocchio C."/>
            <person name="Seiboth B."/>
            <person name="vanKuyk P.A."/>
            <person name="Wortman J."/>
            <person name="Dyer P.S."/>
            <person name="Grigoriev I.V."/>
        </authorList>
    </citation>
    <scope>NUCLEOTIDE SEQUENCE [LARGE SCALE GENOMIC DNA]</scope>
    <source>
        <strain evidence="3">CBS 516.65</strain>
    </source>
</reference>
<accession>A0A1L9VZH3</accession>
<dbReference type="VEuPathDB" id="FungiDB:ASPGLDRAFT_41288"/>
<dbReference type="RefSeq" id="XP_022405986.1">
    <property type="nucleotide sequence ID" value="XM_022545379.1"/>
</dbReference>
<dbReference type="EMBL" id="KV878888">
    <property type="protein sequence ID" value="OJJ89324.1"/>
    <property type="molecule type" value="Genomic_DNA"/>
</dbReference>
<gene>
    <name evidence="2" type="ORF">ASPGLDRAFT_41288</name>
</gene>
<dbReference type="GeneID" id="34461640"/>
<protein>
    <submittedName>
        <fullName evidence="2">Uncharacterized protein</fullName>
    </submittedName>
</protein>
<proteinExistence type="predicted"/>
<name>A0A1L9VZH3_ASPGL</name>
<evidence type="ECO:0000256" key="1">
    <source>
        <dbReference type="SAM" id="MobiDB-lite"/>
    </source>
</evidence>
<feature type="region of interest" description="Disordered" evidence="1">
    <location>
        <begin position="1"/>
        <end position="55"/>
    </location>
</feature>